<feature type="coiled-coil region" evidence="1">
    <location>
        <begin position="65"/>
        <end position="96"/>
    </location>
</feature>
<gene>
    <name evidence="3" type="ORF">I5776_02055</name>
</gene>
<sequence length="184" mass="20856">MITRKEKHIPKKGKLKLLIGVLFLSLMIGSSISVAFADQDIPTLLTNWFNKKGSESITSIEQAIMSEKETQKERLKEELQVELRRSQQALTDYALQERKDRISEIRAYTDQLISTIHIDNQQEKEAISEKLKTIMNGAIQEMNGVTSEKQTANPDDSSKTDKKVKDDSSTSEENKSNVEEGEQP</sequence>
<dbReference type="EMBL" id="CP065425">
    <property type="protein sequence ID" value="QQZ09785.1"/>
    <property type="molecule type" value="Genomic_DNA"/>
</dbReference>
<organism evidence="3 4">
    <name type="scientific">Heyndrickxia vini</name>
    <dbReference type="NCBI Taxonomy" id="1476025"/>
    <lineage>
        <taxon>Bacteria</taxon>
        <taxon>Bacillati</taxon>
        <taxon>Bacillota</taxon>
        <taxon>Bacilli</taxon>
        <taxon>Bacillales</taxon>
        <taxon>Bacillaceae</taxon>
        <taxon>Heyndrickxia</taxon>
    </lineage>
</organism>
<keyword evidence="1" id="KW-0175">Coiled coil</keyword>
<dbReference type="RefSeq" id="WP_202778749.1">
    <property type="nucleotide sequence ID" value="NZ_CP065425.1"/>
</dbReference>
<proteinExistence type="predicted"/>
<evidence type="ECO:0000313" key="4">
    <source>
        <dbReference type="Proteomes" id="UP000595691"/>
    </source>
</evidence>
<feature type="compositionally biased region" description="Basic and acidic residues" evidence="2">
    <location>
        <begin position="156"/>
        <end position="178"/>
    </location>
</feature>
<feature type="region of interest" description="Disordered" evidence="2">
    <location>
        <begin position="141"/>
        <end position="184"/>
    </location>
</feature>
<name>A0ABX7E3C3_9BACI</name>
<evidence type="ECO:0000256" key="2">
    <source>
        <dbReference type="SAM" id="MobiDB-lite"/>
    </source>
</evidence>
<evidence type="ECO:0000313" key="3">
    <source>
        <dbReference type="EMBL" id="QQZ09785.1"/>
    </source>
</evidence>
<reference evidence="3 4" key="1">
    <citation type="submission" date="2020-11" db="EMBL/GenBank/DDBJ databases">
        <title>Taxonomic evaluation of the Bacillus sporothermodurans group of bacteria based on whole genome sequences.</title>
        <authorList>
            <person name="Fiedler G."/>
            <person name="Herbstmann A.-D."/>
            <person name="Doll E."/>
            <person name="Wenning M."/>
            <person name="Brinks E."/>
            <person name="Kabisch J."/>
            <person name="Breitenwieser F."/>
            <person name="Lappann M."/>
            <person name="Boehnlein C."/>
            <person name="Franz C."/>
        </authorList>
    </citation>
    <scope>NUCLEOTIDE SEQUENCE [LARGE SCALE GENOMIC DNA]</scope>
    <source>
        <strain evidence="3 4">JCM 19841</strain>
    </source>
</reference>
<dbReference type="Proteomes" id="UP000595691">
    <property type="component" value="Chromosome"/>
</dbReference>
<protein>
    <submittedName>
        <fullName evidence="3">Uncharacterized protein</fullName>
    </submittedName>
</protein>
<accession>A0ABX7E3C3</accession>
<keyword evidence="4" id="KW-1185">Reference proteome</keyword>
<evidence type="ECO:0000256" key="1">
    <source>
        <dbReference type="SAM" id="Coils"/>
    </source>
</evidence>
<feature type="compositionally biased region" description="Polar residues" evidence="2">
    <location>
        <begin position="143"/>
        <end position="154"/>
    </location>
</feature>